<accession>A0ABW4UPD2</accession>
<dbReference type="RefSeq" id="WP_379106569.1">
    <property type="nucleotide sequence ID" value="NZ_JBHUGZ010000030.1"/>
</dbReference>
<sequence length="77" mass="8887">MRIEQNRNEGDRPIRQYALLAGATRIGPEKAVEAIAQTFRWPYDFRKSAKTNESGLERIIREERLPALRLSHHADNG</sequence>
<reference evidence="2" key="1">
    <citation type="journal article" date="2019" name="Int. J. Syst. Evol. Microbiol.">
        <title>The Global Catalogue of Microorganisms (GCM) 10K type strain sequencing project: providing services to taxonomists for standard genome sequencing and annotation.</title>
        <authorList>
            <consortium name="The Broad Institute Genomics Platform"/>
            <consortium name="The Broad Institute Genome Sequencing Center for Infectious Disease"/>
            <person name="Wu L."/>
            <person name="Ma J."/>
        </authorList>
    </citation>
    <scope>NUCLEOTIDE SEQUENCE [LARGE SCALE GENOMIC DNA]</scope>
    <source>
        <strain evidence="2">CGMCC 1.16225</strain>
    </source>
</reference>
<gene>
    <name evidence="1" type="ORF">ACFSOZ_37125</name>
</gene>
<proteinExistence type="predicted"/>
<protein>
    <submittedName>
        <fullName evidence="1">Uncharacterized protein</fullName>
    </submittedName>
</protein>
<comment type="caution">
    <text evidence="1">The sequence shown here is derived from an EMBL/GenBank/DDBJ whole genome shotgun (WGS) entry which is preliminary data.</text>
</comment>
<keyword evidence="2" id="KW-1185">Reference proteome</keyword>
<evidence type="ECO:0000313" key="1">
    <source>
        <dbReference type="EMBL" id="MFD1988047.1"/>
    </source>
</evidence>
<dbReference type="Proteomes" id="UP001597405">
    <property type="component" value="Unassembled WGS sequence"/>
</dbReference>
<dbReference type="EMBL" id="JBHUGZ010000030">
    <property type="protein sequence ID" value="MFD1988047.1"/>
    <property type="molecule type" value="Genomic_DNA"/>
</dbReference>
<organism evidence="1 2">
    <name type="scientific">Mesorhizobium newzealandense</name>
    <dbReference type="NCBI Taxonomy" id="1300302"/>
    <lineage>
        <taxon>Bacteria</taxon>
        <taxon>Pseudomonadati</taxon>
        <taxon>Pseudomonadota</taxon>
        <taxon>Alphaproteobacteria</taxon>
        <taxon>Hyphomicrobiales</taxon>
        <taxon>Phyllobacteriaceae</taxon>
        <taxon>Mesorhizobium</taxon>
    </lineage>
</organism>
<evidence type="ECO:0000313" key="2">
    <source>
        <dbReference type="Proteomes" id="UP001597405"/>
    </source>
</evidence>
<name>A0ABW4UPD2_9HYPH</name>